<dbReference type="EMBL" id="FOLM01000021">
    <property type="protein sequence ID" value="SFD61492.1"/>
    <property type="molecule type" value="Genomic_DNA"/>
</dbReference>
<name>A0A1I1TSD3_9ACTN</name>
<sequence>MTLHQPASCGAPSWLSVGVQAHDNEADRAGTVLLVRDGSGGVRTGDIPSPARVLLRPAGQGAAWWADAAGLEPTAGGEQ</sequence>
<evidence type="ECO:0000313" key="1">
    <source>
        <dbReference type="EMBL" id="SFD61492.1"/>
    </source>
</evidence>
<dbReference type="RefSeq" id="WP_093841262.1">
    <property type="nucleotide sequence ID" value="NZ_FOLM01000021.1"/>
</dbReference>
<reference evidence="1 2" key="1">
    <citation type="submission" date="2016-10" db="EMBL/GenBank/DDBJ databases">
        <authorList>
            <person name="de Groot N.N."/>
        </authorList>
    </citation>
    <scope>NUCLEOTIDE SEQUENCE [LARGE SCALE GENOMIC DNA]</scope>
    <source>
        <strain evidence="1 2">CGMCC 4.5739</strain>
    </source>
</reference>
<keyword evidence="2" id="KW-1185">Reference proteome</keyword>
<proteinExistence type="predicted"/>
<gene>
    <name evidence="1" type="ORF">SAMN05421773_1217</name>
</gene>
<evidence type="ECO:0000313" key="2">
    <source>
        <dbReference type="Proteomes" id="UP000199207"/>
    </source>
</evidence>
<dbReference type="AlphaFoldDB" id="A0A1I1TSD3"/>
<dbReference type="Proteomes" id="UP000199207">
    <property type="component" value="Unassembled WGS sequence"/>
</dbReference>
<organism evidence="1 2">
    <name type="scientific">Streptomyces aidingensis</name>
    <dbReference type="NCBI Taxonomy" id="910347"/>
    <lineage>
        <taxon>Bacteria</taxon>
        <taxon>Bacillati</taxon>
        <taxon>Actinomycetota</taxon>
        <taxon>Actinomycetes</taxon>
        <taxon>Kitasatosporales</taxon>
        <taxon>Streptomycetaceae</taxon>
        <taxon>Streptomyces</taxon>
    </lineage>
</organism>
<accession>A0A1I1TSD3</accession>
<dbReference type="STRING" id="910347.SAMN05421773_1217"/>
<protein>
    <submittedName>
        <fullName evidence="1">Uncharacterized protein</fullName>
    </submittedName>
</protein>